<proteinExistence type="predicted"/>
<feature type="transmembrane region" description="Helical" evidence="1">
    <location>
        <begin position="157"/>
        <end position="179"/>
    </location>
</feature>
<reference evidence="2 3" key="1">
    <citation type="submission" date="2021-05" db="EMBL/GenBank/DDBJ databases">
        <title>A Polyphasic approach of four new species of the genus Ohtaekwangia: Ohtaekwangia histidinii sp. nov., Ohtaekwangia cretensis sp. nov., Ohtaekwangia indiensis sp. nov., Ohtaekwangia reichenbachii sp. nov. from diverse environment.</title>
        <authorList>
            <person name="Octaviana S."/>
        </authorList>
    </citation>
    <scope>NUCLEOTIDE SEQUENCE [LARGE SCALE GENOMIC DNA]</scope>
    <source>
        <strain evidence="2 3">PWU5</strain>
    </source>
</reference>
<feature type="transmembrane region" description="Helical" evidence="1">
    <location>
        <begin position="43"/>
        <end position="63"/>
    </location>
</feature>
<evidence type="ECO:0000256" key="1">
    <source>
        <dbReference type="SAM" id="Phobius"/>
    </source>
</evidence>
<evidence type="ECO:0000313" key="2">
    <source>
        <dbReference type="EMBL" id="MBT1707395.1"/>
    </source>
</evidence>
<dbReference type="Proteomes" id="UP001319080">
    <property type="component" value="Unassembled WGS sequence"/>
</dbReference>
<sequence>MDIDETKELWRQISDRVEKQEKLTNEVILRMAQTRSKNRLSKVFMLEIGGNTWLFAFICYILFKLETLDTTPLLFSGILSMIISLIAIVMSANFIIKASTIDIVRKSYKQTILDFAACQKAYHINKKFYLPLGFALLASVCPVVFKLTNNTDVFTAVPLATILLYIGAGGFFYTILTLVHVKYYNKQINQIDELLREVIK</sequence>
<comment type="caution">
    <text evidence="2">The sequence shown here is derived from an EMBL/GenBank/DDBJ whole genome shotgun (WGS) entry which is preliminary data.</text>
</comment>
<protein>
    <submittedName>
        <fullName evidence="2">Uncharacterized protein</fullName>
    </submittedName>
</protein>
<accession>A0AAP2DTY2</accession>
<keyword evidence="1" id="KW-0472">Membrane</keyword>
<feature type="transmembrane region" description="Helical" evidence="1">
    <location>
        <begin position="75"/>
        <end position="96"/>
    </location>
</feature>
<gene>
    <name evidence="2" type="ORF">KK062_04135</name>
</gene>
<dbReference type="RefSeq" id="WP_254082984.1">
    <property type="nucleotide sequence ID" value="NZ_JAHESE010000002.1"/>
</dbReference>
<feature type="transmembrane region" description="Helical" evidence="1">
    <location>
        <begin position="128"/>
        <end position="145"/>
    </location>
</feature>
<evidence type="ECO:0000313" key="3">
    <source>
        <dbReference type="Proteomes" id="UP001319080"/>
    </source>
</evidence>
<name>A0AAP2DTY2_9BACT</name>
<organism evidence="2 3">
    <name type="scientific">Dawidia cretensis</name>
    <dbReference type="NCBI Taxonomy" id="2782350"/>
    <lineage>
        <taxon>Bacteria</taxon>
        <taxon>Pseudomonadati</taxon>
        <taxon>Bacteroidota</taxon>
        <taxon>Cytophagia</taxon>
        <taxon>Cytophagales</taxon>
        <taxon>Chryseotaleaceae</taxon>
        <taxon>Dawidia</taxon>
    </lineage>
</organism>
<dbReference type="AlphaFoldDB" id="A0AAP2DTY2"/>
<keyword evidence="1" id="KW-0812">Transmembrane</keyword>
<dbReference type="EMBL" id="JAHESE010000002">
    <property type="protein sequence ID" value="MBT1707395.1"/>
    <property type="molecule type" value="Genomic_DNA"/>
</dbReference>
<keyword evidence="1" id="KW-1133">Transmembrane helix</keyword>
<keyword evidence="3" id="KW-1185">Reference proteome</keyword>